<dbReference type="Proteomes" id="UP001177260">
    <property type="component" value="Unassembled WGS sequence"/>
</dbReference>
<protein>
    <submittedName>
        <fullName evidence="1">Uncharacterized protein</fullName>
    </submittedName>
</protein>
<sequence>MKDSKKRAKNQMAIPAPIEMDDPAPEPVPAASYPQWDDIPEYPQPEISPYTTKAITITIGDRDYAVPEYFLRPYPAFEVNRWTRIVHLSGIHADVGHTFIHYLYTNTYETIKPITHVQEDIDIAPRAREFHRSMHTYHAARRYGIIGLIDLAKKYIRVFGIDVSTLDILSVAREISASLPGDEVWFWEYVREKLAIAFEDDEAGLRQDIASYGVGRDPFDAFLVSSVLDIYASALPGKVPLNGHPRDTETNSEAEVSEAYEWDSDPVEDPVIGEPHAIDGPVPVPESPGYAVDGEAVPELEMPPSPDPVAMSPSSPSPLPVSPPAAVDGDYDPWANWPVQSRYNCAYNGPATGVPARLTTLVEQEEQSEAATAGPEVEVEAEAEAGAVPVPVDDTDINKPTDEWELGFSVPKKKKKRGRYYDITPAAEYPELVIEEPPLELEPEAEPEPGIPPHEPEGVTPSAESPVDSGNGNALKGLANQDFRFYSSAQPVATAE</sequence>
<keyword evidence="2" id="KW-1185">Reference proteome</keyword>
<gene>
    <name evidence="1" type="ORF">N8T08_009491</name>
</gene>
<comment type="caution">
    <text evidence="1">The sequence shown here is derived from an EMBL/GenBank/DDBJ whole genome shotgun (WGS) entry which is preliminary data.</text>
</comment>
<organism evidence="1 2">
    <name type="scientific">Aspergillus melleus</name>
    <dbReference type="NCBI Taxonomy" id="138277"/>
    <lineage>
        <taxon>Eukaryota</taxon>
        <taxon>Fungi</taxon>
        <taxon>Dikarya</taxon>
        <taxon>Ascomycota</taxon>
        <taxon>Pezizomycotina</taxon>
        <taxon>Eurotiomycetes</taxon>
        <taxon>Eurotiomycetidae</taxon>
        <taxon>Eurotiales</taxon>
        <taxon>Aspergillaceae</taxon>
        <taxon>Aspergillus</taxon>
        <taxon>Aspergillus subgen. Circumdati</taxon>
    </lineage>
</organism>
<reference evidence="1 2" key="1">
    <citation type="journal article" date="2023" name="ACS Omega">
        <title>Identification of the Neoaspergillic Acid Biosynthesis Gene Cluster by Establishing an In Vitro CRISPR-Ribonucleoprotein Genetic System in Aspergillus melleus.</title>
        <authorList>
            <person name="Yuan B."/>
            <person name="Grau M.F."/>
            <person name="Murata R.M."/>
            <person name="Torok T."/>
            <person name="Venkateswaran K."/>
            <person name="Stajich J.E."/>
            <person name="Wang C.C.C."/>
        </authorList>
    </citation>
    <scope>NUCLEOTIDE SEQUENCE [LARGE SCALE GENOMIC DNA]</scope>
    <source>
        <strain evidence="1 2">IMV 1140</strain>
    </source>
</reference>
<evidence type="ECO:0000313" key="2">
    <source>
        <dbReference type="Proteomes" id="UP001177260"/>
    </source>
</evidence>
<dbReference type="EMBL" id="JAOPJF010000007">
    <property type="protein sequence ID" value="KAK1148486.1"/>
    <property type="molecule type" value="Genomic_DNA"/>
</dbReference>
<proteinExistence type="predicted"/>
<name>A0ACC3BD02_9EURO</name>
<accession>A0ACC3BD02</accession>
<evidence type="ECO:0000313" key="1">
    <source>
        <dbReference type="EMBL" id="KAK1148486.1"/>
    </source>
</evidence>